<dbReference type="Proteomes" id="UP000664859">
    <property type="component" value="Unassembled WGS sequence"/>
</dbReference>
<proteinExistence type="predicted"/>
<organism evidence="1 2">
    <name type="scientific">Tribonema minus</name>
    <dbReference type="NCBI Taxonomy" id="303371"/>
    <lineage>
        <taxon>Eukaryota</taxon>
        <taxon>Sar</taxon>
        <taxon>Stramenopiles</taxon>
        <taxon>Ochrophyta</taxon>
        <taxon>PX clade</taxon>
        <taxon>Xanthophyceae</taxon>
        <taxon>Tribonematales</taxon>
        <taxon>Tribonemataceae</taxon>
        <taxon>Tribonema</taxon>
    </lineage>
</organism>
<evidence type="ECO:0000313" key="2">
    <source>
        <dbReference type="Proteomes" id="UP000664859"/>
    </source>
</evidence>
<comment type="caution">
    <text evidence="1">The sequence shown here is derived from an EMBL/GenBank/DDBJ whole genome shotgun (WGS) entry which is preliminary data.</text>
</comment>
<reference evidence="1" key="1">
    <citation type="submission" date="2021-02" db="EMBL/GenBank/DDBJ databases">
        <title>First Annotated Genome of the Yellow-green Alga Tribonema minus.</title>
        <authorList>
            <person name="Mahan K.M."/>
        </authorList>
    </citation>
    <scope>NUCLEOTIDE SEQUENCE</scope>
    <source>
        <strain evidence="1">UTEX B ZZ1240</strain>
    </source>
</reference>
<accession>A0A836C9C5</accession>
<sequence>MRALAAQDITHVVCLAEADPRVGDNDVKKRRGKCSGAAAARQLQRRCRAATAASAVVAGSGGGNGSGSGSGSSGGGGSGTAHRALLLQRAFDDAFAFIEVARADNLRNRVLICSNAPPAAAAAASAYIARADRLPFTTAWDAVARPHIVPTRA</sequence>
<evidence type="ECO:0000313" key="1">
    <source>
        <dbReference type="EMBL" id="KAG5176171.1"/>
    </source>
</evidence>
<name>A0A836C9C5_9STRA</name>
<keyword evidence="2" id="KW-1185">Reference proteome</keyword>
<dbReference type="EMBL" id="JAFCMP010000540">
    <property type="protein sequence ID" value="KAG5176171.1"/>
    <property type="molecule type" value="Genomic_DNA"/>
</dbReference>
<dbReference type="AlphaFoldDB" id="A0A836C9C5"/>
<gene>
    <name evidence="1" type="ORF">JKP88DRAFT_283001</name>
</gene>
<protein>
    <submittedName>
        <fullName evidence="1">Uncharacterized protein</fullName>
    </submittedName>
</protein>